<keyword evidence="10 11" id="KW-0511">Multifunctional enzyme</keyword>
<dbReference type="CDD" id="cd01080">
    <property type="entry name" value="NAD_bind_m-THF_DH_Cyclohyd"/>
    <property type="match status" value="1"/>
</dbReference>
<feature type="domain" description="Tetrahydrofolate dehydrogenase/cyclohydrolase NAD(P)-binding" evidence="13">
    <location>
        <begin position="138"/>
        <end position="277"/>
    </location>
</feature>
<evidence type="ECO:0000256" key="9">
    <source>
        <dbReference type="ARBA" id="ARBA00023167"/>
    </source>
</evidence>
<evidence type="ECO:0000313" key="14">
    <source>
        <dbReference type="EMBL" id="MCZ8512598.1"/>
    </source>
</evidence>
<dbReference type="RefSeq" id="WP_269881044.1">
    <property type="nucleotide sequence ID" value="NZ_JAQAGZ010000005.1"/>
</dbReference>
<dbReference type="EC" id="3.5.4.9" evidence="11"/>
<dbReference type="InterPro" id="IPR036291">
    <property type="entry name" value="NAD(P)-bd_dom_sf"/>
</dbReference>
<evidence type="ECO:0000256" key="3">
    <source>
        <dbReference type="ARBA" id="ARBA00022605"/>
    </source>
</evidence>
<gene>
    <name evidence="11" type="primary">folD</name>
    <name evidence="14" type="ORF">O9H85_09270</name>
</gene>
<keyword evidence="6 11" id="KW-0521">NADP</keyword>
<dbReference type="HAMAP" id="MF_01576">
    <property type="entry name" value="THF_DHG_CYH"/>
    <property type="match status" value="1"/>
</dbReference>
<keyword evidence="5 11" id="KW-0378">Hydrolase</keyword>
<comment type="pathway">
    <text evidence="1 11">One-carbon metabolism; tetrahydrofolate interconversion.</text>
</comment>
<proteinExistence type="inferred from homology"/>
<evidence type="ECO:0000256" key="10">
    <source>
        <dbReference type="ARBA" id="ARBA00023268"/>
    </source>
</evidence>
<evidence type="ECO:0000256" key="8">
    <source>
        <dbReference type="ARBA" id="ARBA00023102"/>
    </source>
</evidence>
<dbReference type="PANTHER" id="PTHR48099">
    <property type="entry name" value="C-1-TETRAHYDROFOLATE SYNTHASE, CYTOPLASMIC-RELATED"/>
    <property type="match status" value="1"/>
</dbReference>
<keyword evidence="4 11" id="KW-0658">Purine biosynthesis</keyword>
<evidence type="ECO:0000256" key="2">
    <source>
        <dbReference type="ARBA" id="ARBA00022563"/>
    </source>
</evidence>
<keyword evidence="2 11" id="KW-0554">One-carbon metabolism</keyword>
<evidence type="ECO:0000256" key="1">
    <source>
        <dbReference type="ARBA" id="ARBA00004777"/>
    </source>
</evidence>
<dbReference type="SUPFAM" id="SSF51735">
    <property type="entry name" value="NAD(P)-binding Rossmann-fold domains"/>
    <property type="match status" value="1"/>
</dbReference>
<keyword evidence="7 11" id="KW-0560">Oxidoreductase</keyword>
<dbReference type="Pfam" id="PF02882">
    <property type="entry name" value="THF_DHG_CYH_C"/>
    <property type="match status" value="1"/>
</dbReference>
<dbReference type="PANTHER" id="PTHR48099:SF5">
    <property type="entry name" value="C-1-TETRAHYDROFOLATE SYNTHASE, CYTOPLASMIC"/>
    <property type="match status" value="1"/>
</dbReference>
<keyword evidence="3 11" id="KW-0028">Amino-acid biosynthesis</keyword>
<dbReference type="Gene3D" id="3.40.50.10860">
    <property type="entry name" value="Leucine Dehydrogenase, chain A, domain 1"/>
    <property type="match status" value="1"/>
</dbReference>
<comment type="catalytic activity">
    <reaction evidence="11">
        <text>(6R)-5,10-methylene-5,6,7,8-tetrahydrofolate + NADP(+) = (6R)-5,10-methenyltetrahydrofolate + NADPH</text>
        <dbReference type="Rhea" id="RHEA:22812"/>
        <dbReference type="ChEBI" id="CHEBI:15636"/>
        <dbReference type="ChEBI" id="CHEBI:57455"/>
        <dbReference type="ChEBI" id="CHEBI:57783"/>
        <dbReference type="ChEBI" id="CHEBI:58349"/>
        <dbReference type="EC" id="1.5.1.5"/>
    </reaction>
</comment>
<dbReference type="SUPFAM" id="SSF53223">
    <property type="entry name" value="Aminoacid dehydrogenase-like, N-terminal domain"/>
    <property type="match status" value="1"/>
</dbReference>
<organism evidence="14 15">
    <name type="scientific">Paenibacillus gyeongsangnamensis</name>
    <dbReference type="NCBI Taxonomy" id="3388067"/>
    <lineage>
        <taxon>Bacteria</taxon>
        <taxon>Bacillati</taxon>
        <taxon>Bacillota</taxon>
        <taxon>Bacilli</taxon>
        <taxon>Bacillales</taxon>
        <taxon>Paenibacillaceae</taxon>
        <taxon>Paenibacillus</taxon>
    </lineage>
</organism>
<dbReference type="PRINTS" id="PR00085">
    <property type="entry name" value="THFDHDRGNASE"/>
</dbReference>
<dbReference type="InterPro" id="IPR020630">
    <property type="entry name" value="THF_DH/CycHdrlase_cat_dom"/>
</dbReference>
<dbReference type="InterPro" id="IPR020631">
    <property type="entry name" value="THF_DH/CycHdrlase_NAD-bd_dom"/>
</dbReference>
<evidence type="ECO:0000259" key="13">
    <source>
        <dbReference type="Pfam" id="PF02882"/>
    </source>
</evidence>
<keyword evidence="15" id="KW-1185">Reference proteome</keyword>
<evidence type="ECO:0000256" key="7">
    <source>
        <dbReference type="ARBA" id="ARBA00023002"/>
    </source>
</evidence>
<dbReference type="EMBL" id="JAQAGZ010000005">
    <property type="protein sequence ID" value="MCZ8512598.1"/>
    <property type="molecule type" value="Genomic_DNA"/>
</dbReference>
<name>A0ABT4Q6U7_9BACL</name>
<accession>A0ABT4Q6U7</accession>
<comment type="caution">
    <text evidence="14">The sequence shown here is derived from an EMBL/GenBank/DDBJ whole genome shotgun (WGS) entry which is preliminary data.</text>
</comment>
<feature type="domain" description="Tetrahydrofolate dehydrogenase/cyclohydrolase catalytic" evidence="12">
    <location>
        <begin position="5"/>
        <end position="119"/>
    </location>
</feature>
<comment type="function">
    <text evidence="11">Catalyzes the oxidation of 5,10-methylenetetrahydrofolate to 5,10-methenyltetrahydrofolate and then the hydrolysis of 5,10-methenyltetrahydrofolate to 10-formyltetrahydrofolate.</text>
</comment>
<dbReference type="Proteomes" id="UP001527882">
    <property type="component" value="Unassembled WGS sequence"/>
</dbReference>
<dbReference type="InterPro" id="IPR000672">
    <property type="entry name" value="THF_DH/CycHdrlase"/>
</dbReference>
<comment type="caution">
    <text evidence="11">Lacks conserved residue(s) required for the propagation of feature annotation.</text>
</comment>
<sequence length="287" mass="30759">MAQLLKAKEAADLVYENVGQCVRRYQEQGIQPHLCTLLVEGDPASAYYAQAKCKLAEKLGVTFSLHTFPREVTQAELTKLIVQWNEDPGVHGILLELPLPPNLSAGALERVISPEKDVDGVTPTNKLATVTGSPGLYPATPEACLRLLKHYGYRLEGKNVTLIGRGQTVGLPLFHMLQREQATITLCHSRTPDIAFHLRHADIAFVAVGRPGVVTKGIVHPKLVVIDAGINETDDGAIVGDAAEDVREAVSAVSPVPGGVGTLTTAILFENLMKAIALQADAKEAGR</sequence>
<evidence type="ECO:0000259" key="12">
    <source>
        <dbReference type="Pfam" id="PF00763"/>
    </source>
</evidence>
<comment type="subunit">
    <text evidence="11">Homodimer.</text>
</comment>
<dbReference type="Pfam" id="PF00763">
    <property type="entry name" value="THF_DHG_CYH"/>
    <property type="match status" value="1"/>
</dbReference>
<evidence type="ECO:0000256" key="11">
    <source>
        <dbReference type="HAMAP-Rule" id="MF_01576"/>
    </source>
</evidence>
<feature type="binding site" evidence="11">
    <location>
        <position position="230"/>
    </location>
    <ligand>
        <name>NADP(+)</name>
        <dbReference type="ChEBI" id="CHEBI:58349"/>
    </ligand>
</feature>
<keyword evidence="8 11" id="KW-0368">Histidine biosynthesis</keyword>
<dbReference type="Gene3D" id="3.40.50.720">
    <property type="entry name" value="NAD(P)-binding Rossmann-like Domain"/>
    <property type="match status" value="1"/>
</dbReference>
<reference evidence="14 15" key="1">
    <citation type="submission" date="2022-12" db="EMBL/GenBank/DDBJ databases">
        <title>Draft genome sequence of Paenibacillus sp. dW9.</title>
        <authorList>
            <person name="Choi E.-W."/>
            <person name="Kim D.-U."/>
        </authorList>
    </citation>
    <scope>NUCLEOTIDE SEQUENCE [LARGE SCALE GENOMIC DNA]</scope>
    <source>
        <strain evidence="15">dW9</strain>
    </source>
</reference>
<evidence type="ECO:0000256" key="5">
    <source>
        <dbReference type="ARBA" id="ARBA00022801"/>
    </source>
</evidence>
<feature type="binding site" evidence="11">
    <location>
        <begin position="164"/>
        <end position="166"/>
    </location>
    <ligand>
        <name>NADP(+)</name>
        <dbReference type="ChEBI" id="CHEBI:58349"/>
    </ligand>
</feature>
<dbReference type="EC" id="1.5.1.5" evidence="11"/>
<keyword evidence="9 11" id="KW-0486">Methionine biosynthesis</keyword>
<evidence type="ECO:0000313" key="15">
    <source>
        <dbReference type="Proteomes" id="UP001527882"/>
    </source>
</evidence>
<evidence type="ECO:0000256" key="6">
    <source>
        <dbReference type="ARBA" id="ARBA00022857"/>
    </source>
</evidence>
<comment type="catalytic activity">
    <reaction evidence="11">
        <text>(6R)-5,10-methenyltetrahydrofolate + H2O = (6R)-10-formyltetrahydrofolate + H(+)</text>
        <dbReference type="Rhea" id="RHEA:23700"/>
        <dbReference type="ChEBI" id="CHEBI:15377"/>
        <dbReference type="ChEBI" id="CHEBI:15378"/>
        <dbReference type="ChEBI" id="CHEBI:57455"/>
        <dbReference type="ChEBI" id="CHEBI:195366"/>
        <dbReference type="EC" id="3.5.4.9"/>
    </reaction>
</comment>
<protein>
    <recommendedName>
        <fullName evidence="11">Bifunctional protein FolD</fullName>
    </recommendedName>
    <domain>
        <recommendedName>
            <fullName evidence="11">Methylenetetrahydrofolate dehydrogenase</fullName>
            <ecNumber evidence="11">1.5.1.5</ecNumber>
        </recommendedName>
    </domain>
    <domain>
        <recommendedName>
            <fullName evidence="11">Methenyltetrahydrofolate cyclohydrolase</fullName>
            <ecNumber evidence="11">3.5.4.9</ecNumber>
        </recommendedName>
    </domain>
</protein>
<comment type="similarity">
    <text evidence="11">Belongs to the tetrahydrofolate dehydrogenase/cyclohydrolase family.</text>
</comment>
<dbReference type="InterPro" id="IPR046346">
    <property type="entry name" value="Aminoacid_DH-like_N_sf"/>
</dbReference>
<evidence type="ECO:0000256" key="4">
    <source>
        <dbReference type="ARBA" id="ARBA00022755"/>
    </source>
</evidence>